<sequence length="545" mass="63593">MKKLFVLMLLCCYHATNMHAQQYFSLPDIDAISFNGSGYNIDVYTKIGPDQYSRKILQLKSKETILDKSSNMNLIKWDLNSYKDTLSRKDIDDSQEKFIEAKDLHTADFNSYIGKTFTINDNGKWKRKKEKSTYVLKFLRPELAIIQQLVHEDGKRIYNYSTLSSDIPDSVVTWRSMNTDQLIPLVLEIKGGKKIFLLYDRYIPYMIFPSPEGGIIYSSLDRLNPVAIEDAGEKYDGSKPYNFQYFNIKRHYGVQQTETGKYILLNRLGQNVLKEEYDSIKYDSRFIIAQRGNEFDVFNLYLDKLNIGKPKVVKEVEDTQVGCIEVLNEKGALYYDEMGQEIGRPDKRWIGLCGTVPHWEHTILKKKGYYQLQIYTNGPGTPIDKDERYWLSDLLPTDSVAFLDGQKSFHRTGNSWIVGEIDMHPEWIRVGRKGKFGIVAYEYKQPKFARPKLITKRVYDWDEKTEIYPTVKVTGKIIFPIDNDSIVMQPDGLIYFYKDNKVGIFPRDKAPVYDEIKQTTRSFYHITKNGTPGWLDIKTDKEYWE</sequence>
<dbReference type="eggNOG" id="ENOG5031NSN">
    <property type="taxonomic scope" value="Bacteria"/>
</dbReference>
<dbReference type="EMBL" id="FUXK01000006">
    <property type="protein sequence ID" value="SJZ66778.1"/>
    <property type="molecule type" value="Genomic_DNA"/>
</dbReference>
<keyword evidence="1" id="KW-0732">Signal</keyword>
<evidence type="ECO:0000313" key="2">
    <source>
        <dbReference type="EMBL" id="SJZ66778.1"/>
    </source>
</evidence>
<organism evidence="2 3">
    <name type="scientific">Segatella oulorum</name>
    <dbReference type="NCBI Taxonomy" id="28136"/>
    <lineage>
        <taxon>Bacteria</taxon>
        <taxon>Pseudomonadati</taxon>
        <taxon>Bacteroidota</taxon>
        <taxon>Bacteroidia</taxon>
        <taxon>Bacteroidales</taxon>
        <taxon>Prevotellaceae</taxon>
        <taxon>Segatella</taxon>
    </lineage>
</organism>
<evidence type="ECO:0000313" key="3">
    <source>
        <dbReference type="Proteomes" id="UP000190065"/>
    </source>
</evidence>
<evidence type="ECO:0000256" key="1">
    <source>
        <dbReference type="SAM" id="SignalP"/>
    </source>
</evidence>
<reference evidence="2 3" key="1">
    <citation type="submission" date="2017-02" db="EMBL/GenBank/DDBJ databases">
        <authorList>
            <person name="Peterson S.W."/>
        </authorList>
    </citation>
    <scope>NUCLEOTIDE SEQUENCE [LARGE SCALE GENOMIC DNA]</scope>
    <source>
        <strain evidence="2 3">ATCC 43324</strain>
    </source>
</reference>
<dbReference type="RefSeq" id="WP_025069967.1">
    <property type="nucleotide sequence ID" value="NZ_FUXK01000006.1"/>
</dbReference>
<dbReference type="Proteomes" id="UP000190065">
    <property type="component" value="Unassembled WGS sequence"/>
</dbReference>
<evidence type="ECO:0008006" key="4">
    <source>
        <dbReference type="Google" id="ProtNLM"/>
    </source>
</evidence>
<dbReference type="STRING" id="28136.SAMN02745202_00762"/>
<name>A0A1T4MJ53_9BACT</name>
<feature type="chain" id="PRO_5010576932" description="WG containing repeat-containing protein" evidence="1">
    <location>
        <begin position="21"/>
        <end position="545"/>
    </location>
</feature>
<feature type="signal peptide" evidence="1">
    <location>
        <begin position="1"/>
        <end position="20"/>
    </location>
</feature>
<proteinExistence type="predicted"/>
<protein>
    <recommendedName>
        <fullName evidence="4">WG containing repeat-containing protein</fullName>
    </recommendedName>
</protein>
<gene>
    <name evidence="2" type="ORF">SAMN02745202_00762</name>
</gene>
<dbReference type="AlphaFoldDB" id="A0A1T4MJ53"/>
<accession>A0A1T4MJ53</accession>